<dbReference type="InterPro" id="IPR007248">
    <property type="entry name" value="Mpv17_PMP22"/>
</dbReference>
<keyword evidence="4 6" id="KW-1133">Transmembrane helix</keyword>
<feature type="transmembrane region" description="Helical" evidence="6">
    <location>
        <begin position="562"/>
        <end position="581"/>
    </location>
</feature>
<keyword evidence="3 6" id="KW-0812">Transmembrane</keyword>
<evidence type="ECO:0000256" key="3">
    <source>
        <dbReference type="ARBA" id="ARBA00022692"/>
    </source>
</evidence>
<evidence type="ECO:0000313" key="8">
    <source>
        <dbReference type="Proteomes" id="UP000887565"/>
    </source>
</evidence>
<sequence>MIRNSCKDFVLIVKHNYYKGDFTRTGQRKLVGILKDGYNSASRYYMCHLRDRNRQKAIDVVLGNIVDTDEKIDLKLIQDEQSQQDSEWQYQKDEQMRQLIEDCLKAFLPVEDTLFGCWPLVDVCDLVPQNGTFTENDLRILDASDSETNIILILTQRCVYFIKYNENEDEFNYCHKINIDQLMSVEMGKFVIHGNKAVFRKGEKSSKVPYIRIWYRVEDCQDYCYILKSAGIRIFNNIPIAVQSPHEFDEYTNSIFEQFRSAIWLNDLSTSIPVGKSPTLEFKKFNVFSRDNSPMENLLSSIDSQVDFVTSPIDVNLIQLDDWDNSDSNDQNLAPPSNVNRGLKTSRSENFLKVYKSGKLASTSENSSKQETPIIKGSSSSNQFLDKLSDSRKMIKSMGLVLGGPKTKKASSENSLMAKYGARINSIYVQIKIDISMKKIWKSLFGRHLLLTNVIGGTGLAYLGDYTRQKTSQKFNGEINYEQSRSMAVVSIPLSLEMHFWYKFLDHVFPTKSKIDVLRKVICDEIIMAPNFTFSLISGLSFMEKLSWTDYRDRLKKSFGTLYLMDVAFFTPIQFLNFYFFPTKYRTLLLYSAAILYYYVASFILYE</sequence>
<evidence type="ECO:0000256" key="6">
    <source>
        <dbReference type="SAM" id="Phobius"/>
    </source>
</evidence>
<dbReference type="Pfam" id="PF12456">
    <property type="entry name" value="hSac2"/>
    <property type="match status" value="1"/>
</dbReference>
<evidence type="ECO:0000313" key="9">
    <source>
        <dbReference type="WBParaSite" id="nRc.2.0.1.t44112-RA"/>
    </source>
</evidence>
<dbReference type="InterPro" id="IPR022158">
    <property type="entry name" value="Inositol_phosphatase"/>
</dbReference>
<dbReference type="Proteomes" id="UP000887565">
    <property type="component" value="Unplaced"/>
</dbReference>
<evidence type="ECO:0000256" key="5">
    <source>
        <dbReference type="ARBA" id="ARBA00023136"/>
    </source>
</evidence>
<evidence type="ECO:0000259" key="7">
    <source>
        <dbReference type="Pfam" id="PF12456"/>
    </source>
</evidence>
<evidence type="ECO:0000256" key="4">
    <source>
        <dbReference type="ARBA" id="ARBA00022989"/>
    </source>
</evidence>
<name>A0A915KYU6_ROMCU</name>
<comment type="subcellular location">
    <subcellularLocation>
        <location evidence="1">Membrane</location>
        <topology evidence="1">Multi-pass membrane protein</topology>
    </subcellularLocation>
</comment>
<dbReference type="GO" id="GO:0061668">
    <property type="term" value="P:mitochondrial ribosome assembly"/>
    <property type="evidence" value="ECO:0007669"/>
    <property type="project" value="TreeGrafter"/>
</dbReference>
<dbReference type="WBParaSite" id="nRc.2.0.1.t44112-RA">
    <property type="protein sequence ID" value="nRc.2.0.1.t44112-RA"/>
    <property type="gene ID" value="nRc.2.0.1.g44112"/>
</dbReference>
<feature type="transmembrane region" description="Helical" evidence="6">
    <location>
        <begin position="588"/>
        <end position="606"/>
    </location>
</feature>
<proteinExistence type="inferred from homology"/>
<dbReference type="PANTHER" id="PTHR11266:SF8">
    <property type="entry name" value="MPV17-LIKE PROTEIN 2"/>
    <property type="match status" value="1"/>
</dbReference>
<dbReference type="GO" id="GO:0005739">
    <property type="term" value="C:mitochondrion"/>
    <property type="evidence" value="ECO:0007669"/>
    <property type="project" value="TreeGrafter"/>
</dbReference>
<reference evidence="9" key="1">
    <citation type="submission" date="2022-11" db="UniProtKB">
        <authorList>
            <consortium name="WormBaseParasite"/>
        </authorList>
    </citation>
    <scope>IDENTIFICATION</scope>
</reference>
<dbReference type="Pfam" id="PF04117">
    <property type="entry name" value="Mpv17_PMP22"/>
    <property type="match status" value="1"/>
</dbReference>
<dbReference type="AlphaFoldDB" id="A0A915KYU6"/>
<keyword evidence="8" id="KW-1185">Reference proteome</keyword>
<evidence type="ECO:0000256" key="1">
    <source>
        <dbReference type="ARBA" id="ARBA00004141"/>
    </source>
</evidence>
<protein>
    <submittedName>
        <fullName evidence="9">Inositol phosphatase domain-containing protein</fullName>
    </submittedName>
</protein>
<keyword evidence="5 6" id="KW-0472">Membrane</keyword>
<comment type="similarity">
    <text evidence="2">Belongs to the peroxisomal membrane protein PXMP2/4 family.</text>
</comment>
<organism evidence="8 9">
    <name type="scientific">Romanomermis culicivorax</name>
    <name type="common">Nematode worm</name>
    <dbReference type="NCBI Taxonomy" id="13658"/>
    <lineage>
        <taxon>Eukaryota</taxon>
        <taxon>Metazoa</taxon>
        <taxon>Ecdysozoa</taxon>
        <taxon>Nematoda</taxon>
        <taxon>Enoplea</taxon>
        <taxon>Dorylaimia</taxon>
        <taxon>Mermithida</taxon>
        <taxon>Mermithoidea</taxon>
        <taxon>Mermithidae</taxon>
        <taxon>Romanomermis</taxon>
    </lineage>
</organism>
<evidence type="ECO:0000256" key="2">
    <source>
        <dbReference type="ARBA" id="ARBA00006824"/>
    </source>
</evidence>
<feature type="domain" description="Inositol phosphatase" evidence="7">
    <location>
        <begin position="90"/>
        <end position="197"/>
    </location>
</feature>
<accession>A0A915KYU6</accession>
<dbReference type="GO" id="GO:0016020">
    <property type="term" value="C:membrane"/>
    <property type="evidence" value="ECO:0007669"/>
    <property type="project" value="UniProtKB-SubCell"/>
</dbReference>
<dbReference type="PANTHER" id="PTHR11266">
    <property type="entry name" value="PEROXISOMAL MEMBRANE PROTEIN 2, PXMP2 MPV17"/>
    <property type="match status" value="1"/>
</dbReference>